<organism evidence="2 3">
    <name type="scientific">Trifolium medium</name>
    <dbReference type="NCBI Taxonomy" id="97028"/>
    <lineage>
        <taxon>Eukaryota</taxon>
        <taxon>Viridiplantae</taxon>
        <taxon>Streptophyta</taxon>
        <taxon>Embryophyta</taxon>
        <taxon>Tracheophyta</taxon>
        <taxon>Spermatophyta</taxon>
        <taxon>Magnoliopsida</taxon>
        <taxon>eudicotyledons</taxon>
        <taxon>Gunneridae</taxon>
        <taxon>Pentapetalae</taxon>
        <taxon>rosids</taxon>
        <taxon>fabids</taxon>
        <taxon>Fabales</taxon>
        <taxon>Fabaceae</taxon>
        <taxon>Papilionoideae</taxon>
        <taxon>50 kb inversion clade</taxon>
        <taxon>NPAAA clade</taxon>
        <taxon>Hologalegina</taxon>
        <taxon>IRL clade</taxon>
        <taxon>Trifolieae</taxon>
        <taxon>Trifolium</taxon>
    </lineage>
</organism>
<reference evidence="2 3" key="1">
    <citation type="journal article" date="2018" name="Front. Plant Sci.">
        <title>Red Clover (Trifolium pratense) and Zigzag Clover (T. medium) - A Picture of Genomic Similarities and Differences.</title>
        <authorList>
            <person name="Dluhosova J."/>
            <person name="Istvanek J."/>
            <person name="Nedelnik J."/>
            <person name="Repkova J."/>
        </authorList>
    </citation>
    <scope>NUCLEOTIDE SEQUENCE [LARGE SCALE GENOMIC DNA]</scope>
    <source>
        <strain evidence="3">cv. 10/8</strain>
        <tissue evidence="2">Leaf</tissue>
    </source>
</reference>
<sequence>CYEENKTGRLVLPVFYDVDPSDVRRCRGSYGEALDKHEERFNHDEERVNKWRVSLWKAANLVGFHFGYSFIFN</sequence>
<dbReference type="Gene3D" id="3.40.50.10140">
    <property type="entry name" value="Toll/interleukin-1 receptor homology (TIR) domain"/>
    <property type="match status" value="1"/>
</dbReference>
<accession>A0A392RV12</accession>
<feature type="non-terminal residue" evidence="2">
    <location>
        <position position="1"/>
    </location>
</feature>
<dbReference type="Pfam" id="PF01582">
    <property type="entry name" value="TIR"/>
    <property type="match status" value="1"/>
</dbReference>
<dbReference type="SUPFAM" id="SSF52200">
    <property type="entry name" value="Toll/Interleukin receptor TIR domain"/>
    <property type="match status" value="1"/>
</dbReference>
<evidence type="ECO:0000259" key="1">
    <source>
        <dbReference type="Pfam" id="PF01582"/>
    </source>
</evidence>
<dbReference type="AlphaFoldDB" id="A0A392RV12"/>
<feature type="domain" description="TIR" evidence="1">
    <location>
        <begin position="5"/>
        <end position="65"/>
    </location>
</feature>
<keyword evidence="3" id="KW-1185">Reference proteome</keyword>
<dbReference type="GO" id="GO:0007165">
    <property type="term" value="P:signal transduction"/>
    <property type="evidence" value="ECO:0007669"/>
    <property type="project" value="InterPro"/>
</dbReference>
<dbReference type="EMBL" id="LXQA010269770">
    <property type="protein sequence ID" value="MCI39630.1"/>
    <property type="molecule type" value="Genomic_DNA"/>
</dbReference>
<evidence type="ECO:0000313" key="3">
    <source>
        <dbReference type="Proteomes" id="UP000265520"/>
    </source>
</evidence>
<dbReference type="InterPro" id="IPR035897">
    <property type="entry name" value="Toll_tir_struct_dom_sf"/>
</dbReference>
<protein>
    <submittedName>
        <fullName evidence="2">TMV resistance protein N-like</fullName>
    </submittedName>
</protein>
<dbReference type="Proteomes" id="UP000265520">
    <property type="component" value="Unassembled WGS sequence"/>
</dbReference>
<dbReference type="InterPro" id="IPR000157">
    <property type="entry name" value="TIR_dom"/>
</dbReference>
<comment type="caution">
    <text evidence="2">The sequence shown here is derived from an EMBL/GenBank/DDBJ whole genome shotgun (WGS) entry which is preliminary data.</text>
</comment>
<proteinExistence type="predicted"/>
<evidence type="ECO:0000313" key="2">
    <source>
        <dbReference type="EMBL" id="MCI39630.1"/>
    </source>
</evidence>
<name>A0A392RV12_9FABA</name>